<feature type="compositionally biased region" description="Polar residues" evidence="1">
    <location>
        <begin position="48"/>
        <end position="76"/>
    </location>
</feature>
<organism evidence="2 3">
    <name type="scientific">Batillaria attramentaria</name>
    <dbReference type="NCBI Taxonomy" id="370345"/>
    <lineage>
        <taxon>Eukaryota</taxon>
        <taxon>Metazoa</taxon>
        <taxon>Spiralia</taxon>
        <taxon>Lophotrochozoa</taxon>
        <taxon>Mollusca</taxon>
        <taxon>Gastropoda</taxon>
        <taxon>Caenogastropoda</taxon>
        <taxon>Sorbeoconcha</taxon>
        <taxon>Cerithioidea</taxon>
        <taxon>Batillariidae</taxon>
        <taxon>Batillaria</taxon>
    </lineage>
</organism>
<keyword evidence="3" id="KW-1185">Reference proteome</keyword>
<dbReference type="EMBL" id="JACVVK020000109">
    <property type="protein sequence ID" value="KAK7491861.1"/>
    <property type="molecule type" value="Genomic_DNA"/>
</dbReference>
<evidence type="ECO:0000313" key="3">
    <source>
        <dbReference type="Proteomes" id="UP001519460"/>
    </source>
</evidence>
<name>A0ABD0KX43_9CAEN</name>
<evidence type="ECO:0000313" key="2">
    <source>
        <dbReference type="EMBL" id="KAK7491861.1"/>
    </source>
</evidence>
<accession>A0ABD0KX43</accession>
<protein>
    <submittedName>
        <fullName evidence="2">Uncharacterized protein</fullName>
    </submittedName>
</protein>
<dbReference type="AlphaFoldDB" id="A0ABD0KX43"/>
<dbReference type="Proteomes" id="UP001519460">
    <property type="component" value="Unassembled WGS sequence"/>
</dbReference>
<sequence length="76" mass="8408">MEGCTCLVRHEHVTPWQECGLAVRIQIVRPVVRSVKPHHVEAEDGRTKQQTQPNGSVVFDQTNGTPTTESSPSVQC</sequence>
<feature type="region of interest" description="Disordered" evidence="1">
    <location>
        <begin position="37"/>
        <end position="76"/>
    </location>
</feature>
<gene>
    <name evidence="2" type="ORF">BaRGS_00016880</name>
</gene>
<proteinExistence type="predicted"/>
<reference evidence="2 3" key="1">
    <citation type="journal article" date="2023" name="Sci. Data">
        <title>Genome assembly of the Korean intertidal mud-creeper Batillaria attramentaria.</title>
        <authorList>
            <person name="Patra A.K."/>
            <person name="Ho P.T."/>
            <person name="Jun S."/>
            <person name="Lee S.J."/>
            <person name="Kim Y."/>
            <person name="Won Y.J."/>
        </authorList>
    </citation>
    <scope>NUCLEOTIDE SEQUENCE [LARGE SCALE GENOMIC DNA]</scope>
    <source>
        <strain evidence="2">Wonlab-2016</strain>
    </source>
</reference>
<comment type="caution">
    <text evidence="2">The sequence shown here is derived from an EMBL/GenBank/DDBJ whole genome shotgun (WGS) entry which is preliminary data.</text>
</comment>
<evidence type="ECO:0000256" key="1">
    <source>
        <dbReference type="SAM" id="MobiDB-lite"/>
    </source>
</evidence>
<feature type="compositionally biased region" description="Basic and acidic residues" evidence="1">
    <location>
        <begin position="38"/>
        <end position="47"/>
    </location>
</feature>